<protein>
    <submittedName>
        <fullName evidence="1">Uncharacterized protein</fullName>
    </submittedName>
</protein>
<dbReference type="OrthoDB" id="3830127at2"/>
<accession>A0A4R0JWI7</accession>
<dbReference type="EMBL" id="SJKD01000002">
    <property type="protein sequence ID" value="TCC51110.1"/>
    <property type="molecule type" value="Genomic_DNA"/>
</dbReference>
<proteinExistence type="predicted"/>
<sequence>MLVTEGFECKSFSVGLPVDAADQSLMALFRHLSDSLAEDDPISMDDIITVSFQTELCQDAVGRGAFTVVFDDD</sequence>
<dbReference type="RefSeq" id="WP_131513802.1">
    <property type="nucleotide sequence ID" value="NZ_SJKD01000002.1"/>
</dbReference>
<comment type="caution">
    <text evidence="1">The sequence shown here is derived from an EMBL/GenBank/DDBJ whole genome shotgun (WGS) entry which is preliminary data.</text>
</comment>
<gene>
    <name evidence="1" type="ORF">E0H75_13320</name>
</gene>
<evidence type="ECO:0000313" key="1">
    <source>
        <dbReference type="EMBL" id="TCC51110.1"/>
    </source>
</evidence>
<keyword evidence="2" id="KW-1185">Reference proteome</keyword>
<dbReference type="Proteomes" id="UP000293342">
    <property type="component" value="Unassembled WGS sequence"/>
</dbReference>
<name>A0A4R0JWI7_9ACTN</name>
<dbReference type="AlphaFoldDB" id="A0A4R0JWI7"/>
<reference evidence="1 2" key="1">
    <citation type="submission" date="2019-02" db="EMBL/GenBank/DDBJ databases">
        <title>Kribbella capetownensis sp. nov. and Kribbella speibonae sp. nov., isolated from soil.</title>
        <authorList>
            <person name="Curtis S.M."/>
            <person name="Norton I."/>
            <person name="Everest G.J."/>
            <person name="Meyers P.R."/>
        </authorList>
    </citation>
    <scope>NUCLEOTIDE SEQUENCE [LARGE SCALE GENOMIC DNA]</scope>
    <source>
        <strain evidence="1 2">YM53</strain>
    </source>
</reference>
<evidence type="ECO:0000313" key="2">
    <source>
        <dbReference type="Proteomes" id="UP000293342"/>
    </source>
</evidence>
<organism evidence="1 2">
    <name type="scientific">Kribbella capetownensis</name>
    <dbReference type="NCBI Taxonomy" id="1572659"/>
    <lineage>
        <taxon>Bacteria</taxon>
        <taxon>Bacillati</taxon>
        <taxon>Actinomycetota</taxon>
        <taxon>Actinomycetes</taxon>
        <taxon>Propionibacteriales</taxon>
        <taxon>Kribbellaceae</taxon>
        <taxon>Kribbella</taxon>
    </lineage>
</organism>